<keyword evidence="2" id="KW-1185">Reference proteome</keyword>
<evidence type="ECO:0000313" key="2">
    <source>
        <dbReference type="Proteomes" id="UP000186817"/>
    </source>
</evidence>
<dbReference type="EMBL" id="LSRX01000284">
    <property type="protein sequence ID" value="OLQ01692.1"/>
    <property type="molecule type" value="Genomic_DNA"/>
</dbReference>
<protein>
    <submittedName>
        <fullName evidence="1">Uncharacterized protein</fullName>
    </submittedName>
</protein>
<sequence>MATAECLEFGICGLDNTVPKDVLAELFSPPAACRVVPVAAFQLAYQGYPWLPASGYLPDGSMEGRRYPNGETYPSWHEIDEMIKTMPPDTRLSFHLNNTKECPYVTALLQGEPETLRLVDVLCSQYHARHIQVNISARGLSTELFMPGDLWGKSAQQLVELSERYPETLFLIPVFQRPASASAPAMDSWPFVQKLLQDSAARNRGEPVRNLVAFFDNSAGSGTAPDAVPEIPHEYPKKGQPIGFTGGINASNVQDWLTKYSAAAAAHGCECISDAQTGFRLGKDRGQPIDVAALQELVRNVYQWGTASA</sequence>
<dbReference type="OrthoDB" id="408585at2759"/>
<dbReference type="AlphaFoldDB" id="A0A1Q9E2N3"/>
<proteinExistence type="predicted"/>
<comment type="caution">
    <text evidence="1">The sequence shown here is derived from an EMBL/GenBank/DDBJ whole genome shotgun (WGS) entry which is preliminary data.</text>
</comment>
<name>A0A1Q9E2N3_SYMMI</name>
<dbReference type="Proteomes" id="UP000186817">
    <property type="component" value="Unassembled WGS sequence"/>
</dbReference>
<organism evidence="1 2">
    <name type="scientific">Symbiodinium microadriaticum</name>
    <name type="common">Dinoflagellate</name>
    <name type="synonym">Zooxanthella microadriatica</name>
    <dbReference type="NCBI Taxonomy" id="2951"/>
    <lineage>
        <taxon>Eukaryota</taxon>
        <taxon>Sar</taxon>
        <taxon>Alveolata</taxon>
        <taxon>Dinophyceae</taxon>
        <taxon>Suessiales</taxon>
        <taxon>Symbiodiniaceae</taxon>
        <taxon>Symbiodinium</taxon>
    </lineage>
</organism>
<reference evidence="1 2" key="1">
    <citation type="submission" date="2016-02" db="EMBL/GenBank/DDBJ databases">
        <title>Genome analysis of coral dinoflagellate symbionts highlights evolutionary adaptations to a symbiotic lifestyle.</title>
        <authorList>
            <person name="Aranda M."/>
            <person name="Li Y."/>
            <person name="Liew Y.J."/>
            <person name="Baumgarten S."/>
            <person name="Simakov O."/>
            <person name="Wilson M."/>
            <person name="Piel J."/>
            <person name="Ashoor H."/>
            <person name="Bougouffa S."/>
            <person name="Bajic V.B."/>
            <person name="Ryu T."/>
            <person name="Ravasi T."/>
            <person name="Bayer T."/>
            <person name="Micklem G."/>
            <person name="Kim H."/>
            <person name="Bhak J."/>
            <person name="Lajeunesse T.C."/>
            <person name="Voolstra C.R."/>
        </authorList>
    </citation>
    <scope>NUCLEOTIDE SEQUENCE [LARGE SCALE GENOMIC DNA]</scope>
    <source>
        <strain evidence="1 2">CCMP2467</strain>
    </source>
</reference>
<evidence type="ECO:0000313" key="1">
    <source>
        <dbReference type="EMBL" id="OLQ01692.1"/>
    </source>
</evidence>
<accession>A0A1Q9E2N3</accession>
<gene>
    <name evidence="1" type="ORF">AK812_SmicGene15546</name>
</gene>